<dbReference type="OrthoDB" id="9840033at2"/>
<comment type="caution">
    <text evidence="2">The sequence shown here is derived from an EMBL/GenBank/DDBJ whole genome shotgun (WGS) entry which is preliminary data.</text>
</comment>
<proteinExistence type="predicted"/>
<reference evidence="2 3" key="1">
    <citation type="submission" date="2016-03" db="EMBL/GenBank/DDBJ databases">
        <authorList>
            <person name="Ploux O."/>
        </authorList>
    </citation>
    <scope>NUCLEOTIDE SEQUENCE [LARGE SCALE GENOMIC DNA]</scope>
    <source>
        <strain evidence="2 3">BER2</strain>
    </source>
</reference>
<dbReference type="AlphaFoldDB" id="A0A150WDN8"/>
<dbReference type="Proteomes" id="UP000075391">
    <property type="component" value="Unassembled WGS sequence"/>
</dbReference>
<feature type="compositionally biased region" description="Polar residues" evidence="1">
    <location>
        <begin position="48"/>
        <end position="58"/>
    </location>
</feature>
<evidence type="ECO:0000313" key="3">
    <source>
        <dbReference type="Proteomes" id="UP000075391"/>
    </source>
</evidence>
<sequence length="84" mass="9526">MDRKNHNSSVPKPEIPVNPSNSGKGPEIRKEDQINNKGTNPEIPTKPVNPTNRDQTPEINEDPRVRIKTKVKIWAARAQTNVRH</sequence>
<evidence type="ECO:0000313" key="2">
    <source>
        <dbReference type="EMBL" id="KYG61039.1"/>
    </source>
</evidence>
<protein>
    <submittedName>
        <fullName evidence="2">Uncharacterized protein</fullName>
    </submittedName>
</protein>
<name>A0A150WDN8_BDEBC</name>
<evidence type="ECO:0000256" key="1">
    <source>
        <dbReference type="SAM" id="MobiDB-lite"/>
    </source>
</evidence>
<feature type="region of interest" description="Disordered" evidence="1">
    <location>
        <begin position="1"/>
        <end position="64"/>
    </location>
</feature>
<gene>
    <name evidence="2" type="ORF">AZI85_08750</name>
</gene>
<accession>A0A150WDN8</accession>
<dbReference type="EMBL" id="LUKF01000017">
    <property type="protein sequence ID" value="KYG61039.1"/>
    <property type="molecule type" value="Genomic_DNA"/>
</dbReference>
<organism evidence="2 3">
    <name type="scientific">Bdellovibrio bacteriovorus</name>
    <dbReference type="NCBI Taxonomy" id="959"/>
    <lineage>
        <taxon>Bacteria</taxon>
        <taxon>Pseudomonadati</taxon>
        <taxon>Bdellovibrionota</taxon>
        <taxon>Bdellovibrionia</taxon>
        <taxon>Bdellovibrionales</taxon>
        <taxon>Pseudobdellovibrionaceae</taxon>
        <taxon>Bdellovibrio</taxon>
    </lineage>
</organism>
<dbReference type="RefSeq" id="WP_063244419.1">
    <property type="nucleotide sequence ID" value="NZ_CP168967.1"/>
</dbReference>